<dbReference type="OrthoDB" id="5835829at2759"/>
<dbReference type="GO" id="GO:0080044">
    <property type="term" value="F:quercetin 7-O-glucosyltransferase activity"/>
    <property type="evidence" value="ECO:0007669"/>
    <property type="project" value="TreeGrafter"/>
</dbReference>
<dbReference type="RefSeq" id="XP_030961846.1">
    <property type="nucleotide sequence ID" value="XM_031105986.1"/>
</dbReference>
<dbReference type="InParanoid" id="A0A7N2LEY4"/>
<dbReference type="SUPFAM" id="SSF53756">
    <property type="entry name" value="UDP-Glycosyltransferase/glycogen phosphorylase"/>
    <property type="match status" value="1"/>
</dbReference>
<proteinExistence type="inferred from homology"/>
<dbReference type="PANTHER" id="PTHR11926">
    <property type="entry name" value="GLUCOSYL/GLUCURONOSYL TRANSFERASES"/>
    <property type="match status" value="1"/>
</dbReference>
<evidence type="ECO:0000256" key="1">
    <source>
        <dbReference type="ARBA" id="ARBA00009995"/>
    </source>
</evidence>
<gene>
    <name evidence="4" type="primary">LOC115983343</name>
</gene>
<dbReference type="GO" id="GO:0080043">
    <property type="term" value="F:quercetin 3-O-glucosyltransferase activity"/>
    <property type="evidence" value="ECO:0007669"/>
    <property type="project" value="TreeGrafter"/>
</dbReference>
<keyword evidence="3" id="KW-0808">Transferase</keyword>
<dbReference type="FunFam" id="3.40.50.2000:FF:000152">
    <property type="entry name" value="Glycosyltransferase"/>
    <property type="match status" value="1"/>
</dbReference>
<dbReference type="CDD" id="cd03784">
    <property type="entry name" value="GT1_Gtf-like"/>
    <property type="match status" value="1"/>
</dbReference>
<sequence>MDPAKTEQPEPTVCHLVAMPYPGRSHINAMMNLCKLLASKTADILISFVVTEEWLGFISSEPKPPAQIRFATVPNCIPSEVSRGKELPSFLKAVNTKMEVHFEELLDRLQPPVKAIVADTYVYWAIGLGNRRNIPVASLFPMPAMVFSVFHHFELLVQNQHFPVDLSERGDELVDYIPGVSTIRIADLPTFTYGDGRLVLPGVLEGISSVSNKAQYLLFTTFHELEAKAIDAIKANFPIPVYPIGPAIPYLELEEKDASLTNSNNGVNYLQWLDSQPPCSVLYISMGSFHSVSNAQMDEIIGGIRDSGVRCLWVSRGETAQFKDCSGDMSLVVPWCDQLKVLCHSSIGGFWTHCGWNSTLEAVFAGVPMLTFPIFWDQVPINKHIVEDWKIGWKVKKDVGVVTRGEISELVKRFMDNKSDEMNAMRKRAKEFQKSSQRAIANGGSSDANLNDFIRNISEGHGH</sequence>
<dbReference type="Pfam" id="PF00201">
    <property type="entry name" value="UDPGT"/>
    <property type="match status" value="1"/>
</dbReference>
<accession>A0A7N2LEY4</accession>
<organism evidence="4 5">
    <name type="scientific">Quercus lobata</name>
    <name type="common">Valley oak</name>
    <dbReference type="NCBI Taxonomy" id="97700"/>
    <lineage>
        <taxon>Eukaryota</taxon>
        <taxon>Viridiplantae</taxon>
        <taxon>Streptophyta</taxon>
        <taxon>Embryophyta</taxon>
        <taxon>Tracheophyta</taxon>
        <taxon>Spermatophyta</taxon>
        <taxon>Magnoliopsida</taxon>
        <taxon>eudicotyledons</taxon>
        <taxon>Gunneridae</taxon>
        <taxon>Pentapetalae</taxon>
        <taxon>rosids</taxon>
        <taxon>fabids</taxon>
        <taxon>Fagales</taxon>
        <taxon>Fagaceae</taxon>
        <taxon>Quercus</taxon>
    </lineage>
</organism>
<reference evidence="4" key="2">
    <citation type="submission" date="2021-01" db="UniProtKB">
        <authorList>
            <consortium name="EnsemblPlants"/>
        </authorList>
    </citation>
    <scope>IDENTIFICATION</scope>
</reference>
<reference evidence="4 5" key="1">
    <citation type="journal article" date="2016" name="G3 (Bethesda)">
        <title>First Draft Assembly and Annotation of the Genome of a California Endemic Oak Quercus lobata Nee (Fagaceae).</title>
        <authorList>
            <person name="Sork V.L."/>
            <person name="Fitz-Gibbon S.T."/>
            <person name="Puiu D."/>
            <person name="Crepeau M."/>
            <person name="Gugger P.F."/>
            <person name="Sherman R."/>
            <person name="Stevens K."/>
            <person name="Langley C.H."/>
            <person name="Pellegrini M."/>
            <person name="Salzberg S.L."/>
        </authorList>
    </citation>
    <scope>NUCLEOTIDE SEQUENCE [LARGE SCALE GENOMIC DNA]</scope>
    <source>
        <strain evidence="4 5">cv. SW786</strain>
    </source>
</reference>
<comment type="similarity">
    <text evidence="1">Belongs to the UDP-glycosyltransferase family.</text>
</comment>
<keyword evidence="5" id="KW-1185">Reference proteome</keyword>
<dbReference type="GeneID" id="115983343"/>
<evidence type="ECO:0000256" key="3">
    <source>
        <dbReference type="ARBA" id="ARBA00022679"/>
    </source>
</evidence>
<evidence type="ECO:0000313" key="5">
    <source>
        <dbReference type="Proteomes" id="UP000594261"/>
    </source>
</evidence>
<dbReference type="KEGG" id="qlo:115983343"/>
<keyword evidence="2" id="KW-0328">Glycosyltransferase</keyword>
<dbReference type="EMBL" id="LRBV02000004">
    <property type="status" value="NOT_ANNOTATED_CDS"/>
    <property type="molecule type" value="Genomic_DNA"/>
</dbReference>
<dbReference type="EnsemblPlants" id="QL04p028385:mrna">
    <property type="protein sequence ID" value="QL04p028385:mrna"/>
    <property type="gene ID" value="QL04p028385"/>
</dbReference>
<dbReference type="PANTHER" id="PTHR11926:SF774">
    <property type="entry name" value="UDP-GLYCOSYLTRANSFERASE 85A1-RELATED"/>
    <property type="match status" value="1"/>
</dbReference>
<dbReference type="InterPro" id="IPR002213">
    <property type="entry name" value="UDP_glucos_trans"/>
</dbReference>
<protein>
    <submittedName>
        <fullName evidence="4">Uncharacterized protein</fullName>
    </submittedName>
</protein>
<evidence type="ECO:0000313" key="4">
    <source>
        <dbReference type="EnsemblPlants" id="QL04p028385:mrna"/>
    </source>
</evidence>
<dbReference type="Proteomes" id="UP000594261">
    <property type="component" value="Chromosome 4"/>
</dbReference>
<dbReference type="FunFam" id="3.40.50.2000:FF:000138">
    <property type="entry name" value="Glycosyltransferase"/>
    <property type="match status" value="1"/>
</dbReference>
<dbReference type="Gramene" id="QL04p028385:mrna">
    <property type="protein sequence ID" value="QL04p028385:mrna"/>
    <property type="gene ID" value="QL04p028385"/>
</dbReference>
<dbReference type="OMA" id="IIVPWCD"/>
<dbReference type="AlphaFoldDB" id="A0A7N2LEY4"/>
<evidence type="ECO:0000256" key="2">
    <source>
        <dbReference type="ARBA" id="ARBA00022676"/>
    </source>
</evidence>
<dbReference type="Gene3D" id="3.40.50.2000">
    <property type="entry name" value="Glycogen Phosphorylase B"/>
    <property type="match status" value="2"/>
</dbReference>
<name>A0A7N2LEY4_QUELO</name>